<proteinExistence type="predicted"/>
<evidence type="ECO:0000256" key="2">
    <source>
        <dbReference type="SAM" id="Phobius"/>
    </source>
</evidence>
<dbReference type="RefSeq" id="WP_203824166.1">
    <property type="nucleotide sequence ID" value="NZ_BAAATY010000001.1"/>
</dbReference>
<accession>A0ABQ4B354</accession>
<sequence length="234" mass="24016">MTNLREQFEALAGSPAAPTTAQTDADLARGRGALRRRRALQAATGSAFAIVVAAAAVAFTTTSTPAPSTPQAAATTATATTGVTTSAAFALVAYKGEQPAGFSIDKVPAGWEVQGLDENLLTLAPEGAKPRNSAEPQGNEADTDPYSFVGKVVVTLQSLDEQGTPAGEAVKVGGKKATLVKKEGAKDGRTLYVAQPSGVNLQIQVWDGIGWSADQIVEFAEGIHVNPNAKQGRG</sequence>
<feature type="transmembrane region" description="Helical" evidence="2">
    <location>
        <begin position="39"/>
        <end position="59"/>
    </location>
</feature>
<reference evidence="3 4" key="1">
    <citation type="submission" date="2021-01" db="EMBL/GenBank/DDBJ databases">
        <title>Whole genome shotgun sequence of Actinoplanes palleronii NBRC 14916.</title>
        <authorList>
            <person name="Komaki H."/>
            <person name="Tamura T."/>
        </authorList>
    </citation>
    <scope>NUCLEOTIDE SEQUENCE [LARGE SCALE GENOMIC DNA]</scope>
    <source>
        <strain evidence="3 4">NBRC 14916</strain>
    </source>
</reference>
<dbReference type="EMBL" id="BOMS01000015">
    <property type="protein sequence ID" value="GIE65078.1"/>
    <property type="molecule type" value="Genomic_DNA"/>
</dbReference>
<protein>
    <submittedName>
        <fullName evidence="3">Uncharacterized protein</fullName>
    </submittedName>
</protein>
<evidence type="ECO:0000313" key="4">
    <source>
        <dbReference type="Proteomes" id="UP000624709"/>
    </source>
</evidence>
<feature type="region of interest" description="Disordered" evidence="1">
    <location>
        <begin position="124"/>
        <end position="145"/>
    </location>
</feature>
<keyword evidence="2" id="KW-0812">Transmembrane</keyword>
<gene>
    <name evidence="3" type="ORF">Apa02nite_011860</name>
</gene>
<dbReference type="Proteomes" id="UP000624709">
    <property type="component" value="Unassembled WGS sequence"/>
</dbReference>
<keyword evidence="2" id="KW-0472">Membrane</keyword>
<organism evidence="3 4">
    <name type="scientific">Actinoplanes palleronii</name>
    <dbReference type="NCBI Taxonomy" id="113570"/>
    <lineage>
        <taxon>Bacteria</taxon>
        <taxon>Bacillati</taxon>
        <taxon>Actinomycetota</taxon>
        <taxon>Actinomycetes</taxon>
        <taxon>Micromonosporales</taxon>
        <taxon>Micromonosporaceae</taxon>
        <taxon>Actinoplanes</taxon>
    </lineage>
</organism>
<name>A0ABQ4B354_9ACTN</name>
<keyword evidence="2" id="KW-1133">Transmembrane helix</keyword>
<evidence type="ECO:0000313" key="3">
    <source>
        <dbReference type="EMBL" id="GIE65078.1"/>
    </source>
</evidence>
<evidence type="ECO:0000256" key="1">
    <source>
        <dbReference type="SAM" id="MobiDB-lite"/>
    </source>
</evidence>
<comment type="caution">
    <text evidence="3">The sequence shown here is derived from an EMBL/GenBank/DDBJ whole genome shotgun (WGS) entry which is preliminary data.</text>
</comment>
<keyword evidence="4" id="KW-1185">Reference proteome</keyword>